<evidence type="ECO:0000313" key="1">
    <source>
        <dbReference type="EMBL" id="SPC33566.1"/>
    </source>
</evidence>
<dbReference type="AlphaFoldDB" id="A0A2K5APK0"/>
<gene>
    <name evidence="1" type="ORF">NCAV_0372</name>
</gene>
<dbReference type="EMBL" id="LT981265">
    <property type="protein sequence ID" value="SPC33566.1"/>
    <property type="molecule type" value="Genomic_DNA"/>
</dbReference>
<accession>A0A2K5APK0</accession>
<proteinExistence type="predicted"/>
<dbReference type="RefSeq" id="WP_103287598.1">
    <property type="nucleotide sequence ID" value="NZ_LT981265.1"/>
</dbReference>
<organism evidence="1 2">
    <name type="scientific">Candidatus Nitrosocaldus cavascurensis</name>
    <dbReference type="NCBI Taxonomy" id="2058097"/>
    <lineage>
        <taxon>Archaea</taxon>
        <taxon>Nitrososphaerota</taxon>
        <taxon>Nitrososphaeria</taxon>
        <taxon>Candidatus Nitrosocaldales</taxon>
        <taxon>Candidatus Nitrosocaldaceae</taxon>
        <taxon>Candidatus Nitrosocaldus</taxon>
    </lineage>
</organism>
<keyword evidence="2" id="KW-1185">Reference proteome</keyword>
<dbReference type="GeneID" id="41594470"/>
<dbReference type="SUPFAM" id="SSF52540">
    <property type="entry name" value="P-loop containing nucleoside triphosphate hydrolases"/>
    <property type="match status" value="1"/>
</dbReference>
<dbReference type="KEGG" id="ncv:NCAV_0372"/>
<protein>
    <submittedName>
        <fullName evidence="1">Uncharacterized protein</fullName>
    </submittedName>
</protein>
<evidence type="ECO:0000313" key="2">
    <source>
        <dbReference type="Proteomes" id="UP000236248"/>
    </source>
</evidence>
<reference evidence="2" key="1">
    <citation type="submission" date="2018-01" db="EMBL/GenBank/DDBJ databases">
        <authorList>
            <person name="Kerou L M."/>
        </authorList>
    </citation>
    <scope>NUCLEOTIDE SEQUENCE [LARGE SCALE GENOMIC DNA]</scope>
    <source>
        <strain evidence="2">SCU2</strain>
    </source>
</reference>
<name>A0A2K5APK0_9ARCH</name>
<dbReference type="InterPro" id="IPR027417">
    <property type="entry name" value="P-loop_NTPase"/>
</dbReference>
<dbReference type="Proteomes" id="UP000236248">
    <property type="component" value="Chromosome NCAV"/>
</dbReference>
<sequence>MSVNLYPYGLEQNPFPSSPTPTIHDARVLGGKRHREARDAIVACIDDLYSKLKAKDGNYDSRDFRLVTVVQDIGSGKTHLALHIKSTRDDVICSYVDLSTISPKSMHGLFSSILRGFDSEYVEHLRSTIVGEIKRRAMEGNKHARKFFRPSLFFSNIERLADDVMKGKREPDFRYLNHALADMDIDMDEYELLVIKKIVENRFTDVSDLSSLEDMLSFLASLARINQRFLSKITVIEIDEFDSNMDSIEFVKAIINAHLPSTIVLLITTPSVYDSIRSISPSLFDRLEKANYKIDLVGSSTFDEIADIALEYIRKNVKDLRFSIHESDITGKIRVVYDEFIEFRNIRSLLNILYHAMEIAARRSDKVLSEEAIEEAIKQAYPGLRVRGSLMNVPIAEYMRIRREHSSIDALEHGVKQAVKNLLALMQEHGKISRVEYDTAINSISADAVYMDANMKRVGVMVILGKDYASMKDLYHEGISVDRLLVINNIGSNSSNGAVFVSIDKYKIADLIYFSQRYSKKEITDIDVEKALLLARSITLH</sequence>